<reference evidence="8" key="1">
    <citation type="submission" date="2022-08" db="EMBL/GenBank/DDBJ databases">
        <authorList>
            <person name="Tistechok S."/>
            <person name="Samborskyy M."/>
            <person name="Roman I."/>
        </authorList>
    </citation>
    <scope>NUCLEOTIDE SEQUENCE</scope>
    <source>
        <strain evidence="8">DSM 103496</strain>
    </source>
</reference>
<dbReference type="RefSeq" id="WP_259623091.1">
    <property type="nucleotide sequence ID" value="NZ_JANYMP010000004.1"/>
</dbReference>
<dbReference type="PRINTS" id="PR00301">
    <property type="entry name" value="HEATSHOCK70"/>
</dbReference>
<organism evidence="8 9">
    <name type="scientific">Umezawaea endophytica</name>
    <dbReference type="NCBI Taxonomy" id="1654476"/>
    <lineage>
        <taxon>Bacteria</taxon>
        <taxon>Bacillati</taxon>
        <taxon>Actinomycetota</taxon>
        <taxon>Actinomycetes</taxon>
        <taxon>Pseudonocardiales</taxon>
        <taxon>Pseudonocardiaceae</taxon>
        <taxon>Umezawaea</taxon>
    </lineage>
</organism>
<dbReference type="GO" id="GO:0005524">
    <property type="term" value="F:ATP binding"/>
    <property type="evidence" value="ECO:0007669"/>
    <property type="project" value="UniProtKB-KW"/>
</dbReference>
<dbReference type="InterPro" id="IPR029047">
    <property type="entry name" value="HSP70_peptide-bd_sf"/>
</dbReference>
<dbReference type="EMBL" id="JANYMP010000004">
    <property type="protein sequence ID" value="MCS7477596.1"/>
    <property type="molecule type" value="Genomic_DNA"/>
</dbReference>
<keyword evidence="5" id="KW-0346">Stress response</keyword>
<evidence type="ECO:0000256" key="4">
    <source>
        <dbReference type="ARBA" id="ARBA00022840"/>
    </source>
</evidence>
<dbReference type="PROSITE" id="PS00297">
    <property type="entry name" value="HSP70_1"/>
    <property type="match status" value="1"/>
</dbReference>
<dbReference type="GO" id="GO:0140662">
    <property type="term" value="F:ATP-dependent protein folding chaperone"/>
    <property type="evidence" value="ECO:0007669"/>
    <property type="project" value="InterPro"/>
</dbReference>
<comment type="caution">
    <text evidence="8">The sequence shown here is derived from an EMBL/GenBank/DDBJ whole genome shotgun (WGS) entry which is preliminary data.</text>
</comment>
<evidence type="ECO:0000256" key="7">
    <source>
        <dbReference type="RuleBase" id="RU003322"/>
    </source>
</evidence>
<keyword evidence="2" id="KW-0597">Phosphoprotein</keyword>
<keyword evidence="6" id="KW-0143">Chaperone</keyword>
<dbReference type="Proteomes" id="UP001141259">
    <property type="component" value="Unassembled WGS sequence"/>
</dbReference>
<keyword evidence="4 7" id="KW-0067">ATP-binding</keyword>
<proteinExistence type="inferred from homology"/>
<dbReference type="Pfam" id="PF00012">
    <property type="entry name" value="HSP70"/>
    <property type="match status" value="2"/>
</dbReference>
<dbReference type="InterPro" id="IPR018181">
    <property type="entry name" value="Heat_shock_70_CS"/>
</dbReference>
<evidence type="ECO:0000256" key="6">
    <source>
        <dbReference type="ARBA" id="ARBA00023186"/>
    </source>
</evidence>
<dbReference type="PROSITE" id="PS00329">
    <property type="entry name" value="HSP70_2"/>
    <property type="match status" value="1"/>
</dbReference>
<gene>
    <name evidence="8" type="ORF">NZH93_12085</name>
</gene>
<evidence type="ECO:0000256" key="5">
    <source>
        <dbReference type="ARBA" id="ARBA00023016"/>
    </source>
</evidence>
<dbReference type="InterPro" id="IPR043129">
    <property type="entry name" value="ATPase_NBD"/>
</dbReference>
<dbReference type="Gene3D" id="3.30.420.40">
    <property type="match status" value="2"/>
</dbReference>
<evidence type="ECO:0000256" key="3">
    <source>
        <dbReference type="ARBA" id="ARBA00022741"/>
    </source>
</evidence>
<name>A0A9X2VJ99_9PSEU</name>
<evidence type="ECO:0000313" key="8">
    <source>
        <dbReference type="EMBL" id="MCS7477596.1"/>
    </source>
</evidence>
<dbReference type="SUPFAM" id="SSF100920">
    <property type="entry name" value="Heat shock protein 70kD (HSP70), peptide-binding domain"/>
    <property type="match status" value="1"/>
</dbReference>
<sequence length="526" mass="56472">MTVYGIDLGTTYSCIARVGDSGKPSVVRNSIGEESTPSVVFFEDRFNVVVGREAKNAALRNPELVVSLIKRDIGKPGMTLDFHGTDHTPESISALILRDLAKSVEGSTGDTVRDVVITVPAYFGVAEREATRQAGVIAGLNVVNVVPEPVAAALYYGVLNTGADRTVLVFDLGGGTFDTTVIRLAGDDITVVCTDGDHGLGGADWDAKLADLLGERFMAEHPNSDATDDEDFLQEVGLVAEDLKKALSSRRTKQEAIHFNGLKVLTEVSRQSFEDITAELLDRTMDITERTRLLAAERGVTRYDEVLLVGGSTRMPAVAEALRSRFGYAPKIHEPDLAVAKGAALFALVESVKVVSSGNEEVDAAARRLGTSADAVRKMAAKKVTIVTPRAFGVAVVDDEDPTKEKMLVSHLLVANTPLPAENTQQYTTAWPDQRSIDVQIWEQAGAIASARPEHNKQIGQAQINRLPPMPKGSPVDITFRMDESGMLHVKATEVRTGKTATTEITIGDLTARQVAAAQDAVARLS</sequence>
<dbReference type="Gene3D" id="3.90.640.10">
    <property type="entry name" value="Actin, Chain A, domain 4"/>
    <property type="match status" value="1"/>
</dbReference>
<evidence type="ECO:0000256" key="2">
    <source>
        <dbReference type="ARBA" id="ARBA00022553"/>
    </source>
</evidence>
<keyword evidence="3 7" id="KW-0547">Nucleotide-binding</keyword>
<comment type="similarity">
    <text evidence="1 7">Belongs to the heat shock protein 70 family.</text>
</comment>
<dbReference type="SUPFAM" id="SSF53067">
    <property type="entry name" value="Actin-like ATPase domain"/>
    <property type="match status" value="2"/>
</dbReference>
<dbReference type="PROSITE" id="PS01036">
    <property type="entry name" value="HSP70_3"/>
    <property type="match status" value="1"/>
</dbReference>
<dbReference type="Gene3D" id="2.60.34.10">
    <property type="entry name" value="Substrate Binding Domain Of DNAk, Chain A, domain 1"/>
    <property type="match status" value="1"/>
</dbReference>
<evidence type="ECO:0000313" key="9">
    <source>
        <dbReference type="Proteomes" id="UP001141259"/>
    </source>
</evidence>
<dbReference type="InterPro" id="IPR013126">
    <property type="entry name" value="Hsp_70_fam"/>
</dbReference>
<evidence type="ECO:0000256" key="1">
    <source>
        <dbReference type="ARBA" id="ARBA00007381"/>
    </source>
</evidence>
<dbReference type="AlphaFoldDB" id="A0A9X2VJ99"/>
<keyword evidence="9" id="KW-1185">Reference proteome</keyword>
<dbReference type="FunFam" id="3.30.420.40:FF:000545">
    <property type="entry name" value="Endoplasmic reticulum chaperone BiP"/>
    <property type="match status" value="1"/>
</dbReference>
<accession>A0A9X2VJ99</accession>
<dbReference type="PANTHER" id="PTHR19375">
    <property type="entry name" value="HEAT SHOCK PROTEIN 70KDA"/>
    <property type="match status" value="1"/>
</dbReference>
<dbReference type="CDD" id="cd24029">
    <property type="entry name" value="ASKHA_NBD_HSP70_DnaK_HscA_HscC"/>
    <property type="match status" value="1"/>
</dbReference>
<protein>
    <submittedName>
        <fullName evidence="8">Hsp70 family protein</fullName>
    </submittedName>
</protein>